<feature type="domain" description="Signal transduction histidine kinase internal region" evidence="2">
    <location>
        <begin position="153"/>
        <end position="231"/>
    </location>
</feature>
<proteinExistence type="predicted"/>
<dbReference type="RefSeq" id="WP_188449847.1">
    <property type="nucleotide sequence ID" value="NZ_BMFO01000003.1"/>
</dbReference>
<dbReference type="GO" id="GO:0016020">
    <property type="term" value="C:membrane"/>
    <property type="evidence" value="ECO:0007669"/>
    <property type="project" value="InterPro"/>
</dbReference>
<evidence type="ECO:0000256" key="1">
    <source>
        <dbReference type="SAM" id="Phobius"/>
    </source>
</evidence>
<keyword evidence="3" id="KW-0418">Kinase</keyword>
<feature type="transmembrane region" description="Helical" evidence="1">
    <location>
        <begin position="118"/>
        <end position="138"/>
    </location>
</feature>
<dbReference type="Pfam" id="PF06580">
    <property type="entry name" value="His_kinase"/>
    <property type="match status" value="1"/>
</dbReference>
<protein>
    <submittedName>
        <fullName evidence="3">Histidine kinase</fullName>
    </submittedName>
</protein>
<keyword evidence="1" id="KW-0812">Transmembrane</keyword>
<accession>A0A917CS46</accession>
<dbReference type="InterPro" id="IPR010559">
    <property type="entry name" value="Sig_transdc_His_kin_internal"/>
</dbReference>
<reference evidence="3" key="1">
    <citation type="journal article" date="2014" name="Int. J. Syst. Evol. Microbiol.">
        <title>Complete genome sequence of Corynebacterium casei LMG S-19264T (=DSM 44701T), isolated from a smear-ripened cheese.</title>
        <authorList>
            <consortium name="US DOE Joint Genome Institute (JGI-PGF)"/>
            <person name="Walter F."/>
            <person name="Albersmeier A."/>
            <person name="Kalinowski J."/>
            <person name="Ruckert C."/>
        </authorList>
    </citation>
    <scope>NUCLEOTIDE SEQUENCE</scope>
    <source>
        <strain evidence="3">CGMCC 1.12726</strain>
    </source>
</reference>
<dbReference type="GO" id="GO:0000155">
    <property type="term" value="F:phosphorelay sensor kinase activity"/>
    <property type="evidence" value="ECO:0007669"/>
    <property type="project" value="InterPro"/>
</dbReference>
<keyword evidence="1" id="KW-0472">Membrane</keyword>
<keyword evidence="3" id="KW-0808">Transferase</keyword>
<feature type="transmembrane region" description="Helical" evidence="1">
    <location>
        <begin position="17"/>
        <end position="37"/>
    </location>
</feature>
<name>A0A917CS46_9GAMM</name>
<dbReference type="AlphaFoldDB" id="A0A917CS46"/>
<dbReference type="InterPro" id="IPR050640">
    <property type="entry name" value="Bact_2-comp_sensor_kinase"/>
</dbReference>
<dbReference type="PANTHER" id="PTHR34220">
    <property type="entry name" value="SENSOR HISTIDINE KINASE YPDA"/>
    <property type="match status" value="1"/>
</dbReference>
<evidence type="ECO:0000259" key="2">
    <source>
        <dbReference type="Pfam" id="PF06580"/>
    </source>
</evidence>
<reference evidence="3" key="2">
    <citation type="submission" date="2020-09" db="EMBL/GenBank/DDBJ databases">
        <authorList>
            <person name="Sun Q."/>
            <person name="Zhou Y."/>
        </authorList>
    </citation>
    <scope>NUCLEOTIDE SEQUENCE</scope>
    <source>
        <strain evidence="3">CGMCC 1.12726</strain>
    </source>
</reference>
<keyword evidence="4" id="KW-1185">Reference proteome</keyword>
<dbReference type="Proteomes" id="UP000632858">
    <property type="component" value="Unassembled WGS sequence"/>
</dbReference>
<feature type="transmembrane region" description="Helical" evidence="1">
    <location>
        <begin position="76"/>
        <end position="98"/>
    </location>
</feature>
<organism evidence="3 4">
    <name type="scientific">Arenimonas maotaiensis</name>
    <dbReference type="NCBI Taxonomy" id="1446479"/>
    <lineage>
        <taxon>Bacteria</taxon>
        <taxon>Pseudomonadati</taxon>
        <taxon>Pseudomonadota</taxon>
        <taxon>Gammaproteobacteria</taxon>
        <taxon>Lysobacterales</taxon>
        <taxon>Lysobacteraceae</taxon>
        <taxon>Arenimonas</taxon>
    </lineage>
</organism>
<dbReference type="EMBL" id="BMFO01000003">
    <property type="protein sequence ID" value="GGF95546.1"/>
    <property type="molecule type" value="Genomic_DNA"/>
</dbReference>
<keyword evidence="1" id="KW-1133">Transmembrane helix</keyword>
<comment type="caution">
    <text evidence="3">The sequence shown here is derived from an EMBL/GenBank/DDBJ whole genome shotgun (WGS) entry which is preliminary data.</text>
</comment>
<evidence type="ECO:0000313" key="4">
    <source>
        <dbReference type="Proteomes" id="UP000632858"/>
    </source>
</evidence>
<dbReference type="InterPro" id="IPR036890">
    <property type="entry name" value="HATPase_C_sf"/>
</dbReference>
<gene>
    <name evidence="3" type="primary">algZ</name>
    <name evidence="3" type="ORF">GCM10010960_16530</name>
</gene>
<evidence type="ECO:0000313" key="3">
    <source>
        <dbReference type="EMBL" id="GGF95546.1"/>
    </source>
</evidence>
<dbReference type="PANTHER" id="PTHR34220:SF7">
    <property type="entry name" value="SENSOR HISTIDINE KINASE YPDA"/>
    <property type="match status" value="1"/>
</dbReference>
<dbReference type="SUPFAM" id="SSF55874">
    <property type="entry name" value="ATPase domain of HSP90 chaperone/DNA topoisomerase II/histidine kinase"/>
    <property type="match status" value="1"/>
</dbReference>
<sequence length="342" mass="37091">MSRSGQPLPDFCRPPRIAAVCGITQLAVVLLFLSPLGVHPGGLTTFLAASAFAQWLALSAAVLLCRLGPALAGLPLPLASAVAATSVGTVSALAAWLLYVLDRESQYRALQHLGAVQFSLGTALMMALLCAVMLRYFYVREQWQAQVKANAAAALQALQARINPHFLFNSMNTIAALVRKDAATAERAIEDLSDLFRAALGDERADASLAEELQVVRQYLAIEQLRLGARLRVDWHLTEDLPLQCRLPRLLLQPLFENAVLHGIAPRPEGGEIRVTADTADGRLRLRLCNPLPLADEPAGAGHGHALASVTRRLELYYGGRARLQSAREDGRFVTRLELPCD</sequence>
<feature type="transmembrane region" description="Helical" evidence="1">
    <location>
        <begin position="43"/>
        <end position="64"/>
    </location>
</feature>
<dbReference type="Gene3D" id="3.30.565.10">
    <property type="entry name" value="Histidine kinase-like ATPase, C-terminal domain"/>
    <property type="match status" value="1"/>
</dbReference>